<name>A0A0A1U3Q1_ENTIV</name>
<dbReference type="KEGG" id="eiv:EIN_475260"/>
<evidence type="ECO:0008006" key="3">
    <source>
        <dbReference type="Google" id="ProtNLM"/>
    </source>
</evidence>
<dbReference type="OrthoDB" id="1470350at2759"/>
<dbReference type="RefSeq" id="XP_004255625.1">
    <property type="nucleotide sequence ID" value="XM_004255577.1"/>
</dbReference>
<dbReference type="FunFam" id="1.20.1270.20:FF:000005">
    <property type="entry name" value="Hydroxylamine reductase, putative"/>
    <property type="match status" value="1"/>
</dbReference>
<dbReference type="Pfam" id="PF03063">
    <property type="entry name" value="Prismane"/>
    <property type="match status" value="1"/>
</dbReference>
<dbReference type="GO" id="GO:0042542">
    <property type="term" value="P:response to hydrogen peroxide"/>
    <property type="evidence" value="ECO:0007669"/>
    <property type="project" value="TreeGrafter"/>
</dbReference>
<gene>
    <name evidence="1" type="ORF">EIN_475260</name>
</gene>
<dbReference type="InterPro" id="IPR016100">
    <property type="entry name" value="Prismane_a-bundle"/>
</dbReference>
<dbReference type="GO" id="GO:0050418">
    <property type="term" value="F:hydroxylamine reductase activity"/>
    <property type="evidence" value="ECO:0007669"/>
    <property type="project" value="TreeGrafter"/>
</dbReference>
<evidence type="ECO:0000313" key="1">
    <source>
        <dbReference type="EMBL" id="ELP88854.1"/>
    </source>
</evidence>
<accession>A0A0A1U3Q1</accession>
<dbReference type="GO" id="GO:0004601">
    <property type="term" value="F:peroxidase activity"/>
    <property type="evidence" value="ECO:0007669"/>
    <property type="project" value="TreeGrafter"/>
</dbReference>
<dbReference type="PANTHER" id="PTHR30109:SF0">
    <property type="entry name" value="HYDROXYLAMINE REDUCTASE"/>
    <property type="match status" value="1"/>
</dbReference>
<protein>
    <recommendedName>
        <fullName evidence="3">Hydroxylamine reductase</fullName>
    </recommendedName>
</protein>
<dbReference type="Proteomes" id="UP000014680">
    <property type="component" value="Unassembled WGS sequence"/>
</dbReference>
<proteinExistence type="predicted"/>
<reference evidence="1 2" key="1">
    <citation type="submission" date="2012-10" db="EMBL/GenBank/DDBJ databases">
        <authorList>
            <person name="Zafar N."/>
            <person name="Inman J."/>
            <person name="Hall N."/>
            <person name="Lorenzi H."/>
            <person name="Caler E."/>
        </authorList>
    </citation>
    <scope>NUCLEOTIDE SEQUENCE [LARGE SCALE GENOMIC DNA]</scope>
    <source>
        <strain evidence="1 2">IP1</strain>
    </source>
</reference>
<evidence type="ECO:0000313" key="2">
    <source>
        <dbReference type="Proteomes" id="UP000014680"/>
    </source>
</evidence>
<keyword evidence="2" id="KW-1185">Reference proteome</keyword>
<organism evidence="1 2">
    <name type="scientific">Entamoeba invadens IP1</name>
    <dbReference type="NCBI Taxonomy" id="370355"/>
    <lineage>
        <taxon>Eukaryota</taxon>
        <taxon>Amoebozoa</taxon>
        <taxon>Evosea</taxon>
        <taxon>Archamoebae</taxon>
        <taxon>Mastigamoebida</taxon>
        <taxon>Entamoebidae</taxon>
        <taxon>Entamoeba</taxon>
    </lineage>
</organism>
<dbReference type="SUPFAM" id="SSF56821">
    <property type="entry name" value="Prismane protein-like"/>
    <property type="match status" value="1"/>
</dbReference>
<dbReference type="VEuPathDB" id="AmoebaDB:EIN_475260"/>
<dbReference type="InterPro" id="IPR004137">
    <property type="entry name" value="HCP/CODH"/>
</dbReference>
<dbReference type="AlphaFoldDB" id="A0A0A1U3Q1"/>
<dbReference type="Gene3D" id="1.20.1270.20">
    <property type="match status" value="2"/>
</dbReference>
<dbReference type="InterPro" id="IPR011254">
    <property type="entry name" value="Prismane-like_sf"/>
</dbReference>
<dbReference type="PANTHER" id="PTHR30109">
    <property type="entry name" value="HYDROXYLAMINE REDUCTASE"/>
    <property type="match status" value="1"/>
</dbReference>
<dbReference type="EMBL" id="KB206689">
    <property type="protein sequence ID" value="ELP88854.1"/>
    <property type="molecule type" value="Genomic_DNA"/>
</dbReference>
<dbReference type="GeneID" id="14887832"/>
<sequence length="231" mass="26106">MKKMFCNQCEQTARGTGCTVCGVCSKEAVVANTMNVLIYTLRQNALVALKAREEGIIDDSYDILTSNLLFSTLTNVNFDEKRLVEYTKEAIEARKNLISKMKPQASRNELESAREIEDCEKYIKENLDKKHPNQLNDDKDIQSLMQAILFGLKGVCAYISHAYLLGEKNTEINTFIHQALAAGFDNKERDLKAWIDLVKETGKWNFETLKLLDKANCTLGNPTPTSVSLER</sequence>